<dbReference type="PRINTS" id="PR01437">
    <property type="entry name" value="NUOXDRDTASE4"/>
</dbReference>
<evidence type="ECO:0000256" key="2">
    <source>
        <dbReference type="ARBA" id="ARBA00022692"/>
    </source>
</evidence>
<evidence type="ECO:0000256" key="1">
    <source>
        <dbReference type="ARBA" id="ARBA00004141"/>
    </source>
</evidence>
<proteinExistence type="inferred from homology"/>
<feature type="transmembrane region" description="Helical" evidence="5">
    <location>
        <begin position="450"/>
        <end position="469"/>
    </location>
</feature>
<gene>
    <name evidence="7" type="primary">nuoN</name>
</gene>
<dbReference type="EMBL" id="KF900944">
    <property type="protein sequence ID" value="AIF12401.1"/>
    <property type="molecule type" value="Genomic_DNA"/>
</dbReference>
<keyword evidence="2 5" id="KW-0812">Transmembrane</keyword>
<feature type="transmembrane region" description="Helical" evidence="5">
    <location>
        <begin position="155"/>
        <end position="179"/>
    </location>
</feature>
<dbReference type="HAMAP" id="MF_00445">
    <property type="entry name" value="NDH1_NuoN_1"/>
    <property type="match status" value="1"/>
</dbReference>
<feature type="transmembrane region" description="Helical" evidence="5">
    <location>
        <begin position="250"/>
        <end position="266"/>
    </location>
</feature>
<evidence type="ECO:0000256" key="3">
    <source>
        <dbReference type="ARBA" id="ARBA00022989"/>
    </source>
</evidence>
<evidence type="ECO:0000259" key="6">
    <source>
        <dbReference type="Pfam" id="PF00361"/>
    </source>
</evidence>
<keyword evidence="7" id="KW-0560">Oxidoreductase</keyword>
<dbReference type="AlphaFoldDB" id="A0A075H7E0"/>
<dbReference type="EC" id="1.6.5.3" evidence="7"/>
<feature type="transmembrane region" description="Helical" evidence="5">
    <location>
        <begin position="335"/>
        <end position="353"/>
    </location>
</feature>
<accession>A0A075H7E0</accession>
<dbReference type="NCBIfam" id="TIGR01770">
    <property type="entry name" value="NDH_I_N"/>
    <property type="match status" value="1"/>
</dbReference>
<feature type="transmembrane region" description="Helical" evidence="5">
    <location>
        <begin position="199"/>
        <end position="217"/>
    </location>
</feature>
<dbReference type="GO" id="GO:0016491">
    <property type="term" value="F:oxidoreductase activity"/>
    <property type="evidence" value="ECO:0007669"/>
    <property type="project" value="UniProtKB-KW"/>
</dbReference>
<feature type="transmembrane region" description="Helical" evidence="5">
    <location>
        <begin position="303"/>
        <end position="329"/>
    </location>
</feature>
<evidence type="ECO:0000313" key="7">
    <source>
        <dbReference type="EMBL" id="AIF12401.1"/>
    </source>
</evidence>
<organism evidence="7">
    <name type="scientific">uncultured marine thaumarchaeote KM3_55_F05</name>
    <dbReference type="NCBI Taxonomy" id="1456198"/>
    <lineage>
        <taxon>Archaea</taxon>
        <taxon>Nitrososphaerota</taxon>
        <taxon>environmental samples</taxon>
    </lineage>
</organism>
<dbReference type="Pfam" id="PF00361">
    <property type="entry name" value="Proton_antipo_M"/>
    <property type="match status" value="1"/>
</dbReference>
<feature type="transmembrane region" description="Helical" evidence="5">
    <location>
        <begin position="365"/>
        <end position="387"/>
    </location>
</feature>
<dbReference type="InterPro" id="IPR001750">
    <property type="entry name" value="ND/Mrp_TM"/>
</dbReference>
<feature type="domain" description="NADH:quinone oxidoreductase/Mrp antiporter transmembrane" evidence="6">
    <location>
        <begin position="122"/>
        <end position="404"/>
    </location>
</feature>
<feature type="transmembrane region" description="Helical" evidence="5">
    <location>
        <begin position="105"/>
        <end position="134"/>
    </location>
</feature>
<protein>
    <submittedName>
        <fullName evidence="7">NADH-quinone oxidoreductase subunit N (NuoN)</fullName>
        <ecNumber evidence="7">1.6.5.3</ecNumber>
    </submittedName>
</protein>
<sequence>MTTPYILMALLGGAALLLPVLQATAVERFNRRSAGYFTIAVLLAALAIVLYPVVSFTAESGGPTSAVFKSDLMALFFGVAVLLVAIFVTITSLEYQQDDPNISIFYSLILFTSLGMTMLAFAVDLLMIFVAWELMGLPTFILVGFRKKDPASSEAAVKFFILGALSSGILLYGISLLYGVAGSTNLYAVVDAMSTLSPALMPMGVVAIALLIAGFGLKLSAVPFHMWIPDAYEGAPTTVSTLLAAGTKKAGFVAAIRVFLIALPLFQMDWTVAFAVLAVLTMTLGNVAALTQRSMTRLLAYSSIAHAGYILMGLAVAPFTSLGIVGALFHVLNHSVMKSSAFIAAALVAYKAVGTHLDSYKGLALRMPFTAIALTIALLALAGVPPLNGFWSKLVIFAAAVEGWPGVWWAPWLALAGILNSAFSLGYYGWIIKRMYLDEPSQKSKVIEPIIFRIALFIGVLIIIVTGVYPAPIYEFARMAAASL</sequence>
<dbReference type="GO" id="GO:0008137">
    <property type="term" value="F:NADH dehydrogenase (ubiquinone) activity"/>
    <property type="evidence" value="ECO:0007669"/>
    <property type="project" value="InterPro"/>
</dbReference>
<reference evidence="7" key="1">
    <citation type="journal article" date="2014" name="Genome Biol. Evol.">
        <title>Pangenome evidence for extensive interdomain horizontal transfer affecting lineage core and shell genes in uncultured planktonic thaumarchaeota and euryarchaeota.</title>
        <authorList>
            <person name="Deschamps P."/>
            <person name="Zivanovic Y."/>
            <person name="Moreira D."/>
            <person name="Rodriguez-Valera F."/>
            <person name="Lopez-Garcia P."/>
        </authorList>
    </citation>
    <scope>NUCLEOTIDE SEQUENCE</scope>
</reference>
<feature type="transmembrane region" description="Helical" evidence="5">
    <location>
        <begin position="33"/>
        <end position="54"/>
    </location>
</feature>
<keyword evidence="4 5" id="KW-0472">Membrane</keyword>
<comment type="subcellular location">
    <subcellularLocation>
        <location evidence="1">Membrane</location>
        <topology evidence="1">Multi-pass membrane protein</topology>
    </subcellularLocation>
</comment>
<dbReference type="GO" id="GO:0016020">
    <property type="term" value="C:membrane"/>
    <property type="evidence" value="ECO:0007669"/>
    <property type="project" value="UniProtKB-SubCell"/>
</dbReference>
<dbReference type="GO" id="GO:0042773">
    <property type="term" value="P:ATP synthesis coupled electron transport"/>
    <property type="evidence" value="ECO:0007669"/>
    <property type="project" value="InterPro"/>
</dbReference>
<keyword evidence="3 5" id="KW-1133">Transmembrane helix</keyword>
<dbReference type="InterPro" id="IPR010096">
    <property type="entry name" value="NADH-Q_OxRdtase_suN/2"/>
</dbReference>
<evidence type="ECO:0000256" key="4">
    <source>
        <dbReference type="ARBA" id="ARBA00023136"/>
    </source>
</evidence>
<feature type="transmembrane region" description="Helical" evidence="5">
    <location>
        <begin position="407"/>
        <end position="430"/>
    </location>
</feature>
<feature type="transmembrane region" description="Helical" evidence="5">
    <location>
        <begin position="272"/>
        <end position="291"/>
    </location>
</feature>
<evidence type="ECO:0000256" key="5">
    <source>
        <dbReference type="SAM" id="Phobius"/>
    </source>
</evidence>
<dbReference type="PANTHER" id="PTHR22773">
    <property type="entry name" value="NADH DEHYDROGENASE"/>
    <property type="match status" value="1"/>
</dbReference>
<feature type="transmembrane region" description="Helical" evidence="5">
    <location>
        <begin position="74"/>
        <end position="93"/>
    </location>
</feature>
<name>A0A075H7E0_9ARCH</name>
<dbReference type="InterPro" id="IPR003918">
    <property type="entry name" value="NADH_UbQ_OxRdtase"/>
</dbReference>